<evidence type="ECO:0000256" key="12">
    <source>
        <dbReference type="RuleBase" id="RU363101"/>
    </source>
</evidence>
<name>A0AAJ0X8K8_9GAMM</name>
<keyword evidence="7 12" id="KW-0997">Cell inner membrane</keyword>
<evidence type="ECO:0000313" key="13">
    <source>
        <dbReference type="EMBL" id="MBK1703999.1"/>
    </source>
</evidence>
<dbReference type="NCBIfam" id="TIGR03141">
    <property type="entry name" value="cytochro_ccmD"/>
    <property type="match status" value="1"/>
</dbReference>
<reference evidence="13" key="2">
    <citation type="journal article" date="2020" name="Microorganisms">
        <title>Osmotic Adaptation and Compatible Solute Biosynthesis of Phototrophic Bacteria as Revealed from Genome Analyses.</title>
        <authorList>
            <person name="Imhoff J.F."/>
            <person name="Rahn T."/>
            <person name="Kunzel S."/>
            <person name="Keller A."/>
            <person name="Neulinger S.C."/>
        </authorList>
    </citation>
    <scope>NUCLEOTIDE SEQUENCE</scope>
    <source>
        <strain evidence="13">DSM 11080</strain>
    </source>
</reference>
<dbReference type="AlphaFoldDB" id="A0AAJ0X8K8"/>
<protein>
    <recommendedName>
        <fullName evidence="4 12">Heme exporter protein D</fullName>
    </recommendedName>
</protein>
<comment type="subcellular location">
    <subcellularLocation>
        <location evidence="2 12">Cell inner membrane</location>
        <topology evidence="2 12">Single-pass membrane protein</topology>
    </subcellularLocation>
</comment>
<keyword evidence="8 12" id="KW-0812">Transmembrane</keyword>
<dbReference type="InterPro" id="IPR007078">
    <property type="entry name" value="Haem_export_protD_CcmD"/>
</dbReference>
<keyword evidence="11 12" id="KW-0472">Membrane</keyword>
<keyword evidence="5 12" id="KW-0813">Transport</keyword>
<evidence type="ECO:0000256" key="1">
    <source>
        <dbReference type="ARBA" id="ARBA00002442"/>
    </source>
</evidence>
<comment type="function">
    <text evidence="1 12">Required for the export of heme to the periplasm for the biogenesis of c-type cytochromes.</text>
</comment>
<keyword evidence="10 12" id="KW-1133">Transmembrane helix</keyword>
<evidence type="ECO:0000256" key="10">
    <source>
        <dbReference type="ARBA" id="ARBA00022989"/>
    </source>
</evidence>
<dbReference type="Proteomes" id="UP001296776">
    <property type="component" value="Unassembled WGS sequence"/>
</dbReference>
<keyword evidence="14" id="KW-1185">Reference proteome</keyword>
<reference evidence="13" key="1">
    <citation type="submission" date="2017-08" db="EMBL/GenBank/DDBJ databases">
        <authorList>
            <person name="Imhoff J.F."/>
            <person name="Rahn T."/>
            <person name="Kuenzel S."/>
            <person name="Neulinger S.C."/>
        </authorList>
    </citation>
    <scope>NUCLEOTIDE SEQUENCE</scope>
    <source>
        <strain evidence="13">DSM 11080</strain>
    </source>
</reference>
<dbReference type="GO" id="GO:0005886">
    <property type="term" value="C:plasma membrane"/>
    <property type="evidence" value="ECO:0007669"/>
    <property type="project" value="UniProtKB-SubCell"/>
</dbReference>
<proteinExistence type="inferred from homology"/>
<dbReference type="GO" id="GO:0017004">
    <property type="term" value="P:cytochrome complex assembly"/>
    <property type="evidence" value="ECO:0007669"/>
    <property type="project" value="UniProtKB-KW"/>
</dbReference>
<dbReference type="RefSeq" id="WP_200345169.1">
    <property type="nucleotide sequence ID" value="NZ_NRSJ01000006.1"/>
</dbReference>
<evidence type="ECO:0000256" key="7">
    <source>
        <dbReference type="ARBA" id="ARBA00022519"/>
    </source>
</evidence>
<keyword evidence="6 12" id="KW-1003">Cell membrane</keyword>
<comment type="similarity">
    <text evidence="3 12">Belongs to the CcmD/CycX/HelD family.</text>
</comment>
<evidence type="ECO:0000256" key="5">
    <source>
        <dbReference type="ARBA" id="ARBA00022448"/>
    </source>
</evidence>
<feature type="transmembrane region" description="Helical" evidence="12">
    <location>
        <begin position="12"/>
        <end position="32"/>
    </location>
</feature>
<evidence type="ECO:0000256" key="8">
    <source>
        <dbReference type="ARBA" id="ARBA00022692"/>
    </source>
</evidence>
<evidence type="ECO:0000256" key="11">
    <source>
        <dbReference type="ARBA" id="ARBA00023136"/>
    </source>
</evidence>
<evidence type="ECO:0000256" key="4">
    <source>
        <dbReference type="ARBA" id="ARBA00016461"/>
    </source>
</evidence>
<evidence type="ECO:0000313" key="14">
    <source>
        <dbReference type="Proteomes" id="UP001296776"/>
    </source>
</evidence>
<gene>
    <name evidence="13" type="primary">ccmD</name>
    <name evidence="13" type="ORF">CKO40_05430</name>
</gene>
<keyword evidence="9 12" id="KW-0201">Cytochrome c-type biogenesis</keyword>
<comment type="caution">
    <text evidence="13">The sequence shown here is derived from an EMBL/GenBank/DDBJ whole genome shotgun (WGS) entry which is preliminary data.</text>
</comment>
<sequence length="71" mass="7747">MIDFLQQGGYAGYVWSAFGMTFGLLLIEILQLRSSHRTTLTRIARLVRLRTPRRKPAAGAGQDSGAASAKP</sequence>
<accession>A0AAJ0X8K8</accession>
<organism evidence="13 14">
    <name type="scientific">Halochromatium glycolicum</name>
    <dbReference type="NCBI Taxonomy" id="85075"/>
    <lineage>
        <taxon>Bacteria</taxon>
        <taxon>Pseudomonadati</taxon>
        <taxon>Pseudomonadota</taxon>
        <taxon>Gammaproteobacteria</taxon>
        <taxon>Chromatiales</taxon>
        <taxon>Chromatiaceae</taxon>
        <taxon>Halochromatium</taxon>
    </lineage>
</organism>
<evidence type="ECO:0000256" key="9">
    <source>
        <dbReference type="ARBA" id="ARBA00022748"/>
    </source>
</evidence>
<dbReference type="EMBL" id="NRSJ01000006">
    <property type="protein sequence ID" value="MBK1703999.1"/>
    <property type="molecule type" value="Genomic_DNA"/>
</dbReference>
<dbReference type="GO" id="GO:0015886">
    <property type="term" value="P:heme transport"/>
    <property type="evidence" value="ECO:0007669"/>
    <property type="project" value="InterPro"/>
</dbReference>
<evidence type="ECO:0000256" key="6">
    <source>
        <dbReference type="ARBA" id="ARBA00022475"/>
    </source>
</evidence>
<dbReference type="Pfam" id="PF04995">
    <property type="entry name" value="CcmD"/>
    <property type="match status" value="1"/>
</dbReference>
<evidence type="ECO:0000256" key="3">
    <source>
        <dbReference type="ARBA" id="ARBA00008741"/>
    </source>
</evidence>
<evidence type="ECO:0000256" key="2">
    <source>
        <dbReference type="ARBA" id="ARBA00004377"/>
    </source>
</evidence>